<proteinExistence type="predicted"/>
<feature type="transmembrane region" description="Helical" evidence="2">
    <location>
        <begin position="251"/>
        <end position="270"/>
    </location>
</feature>
<dbReference type="AlphaFoldDB" id="A0A8J7WUD6"/>
<feature type="transmembrane region" description="Helical" evidence="2">
    <location>
        <begin position="135"/>
        <end position="154"/>
    </location>
</feature>
<feature type="compositionally biased region" description="Low complexity" evidence="1">
    <location>
        <begin position="452"/>
        <end position="473"/>
    </location>
</feature>
<keyword evidence="2" id="KW-1133">Transmembrane helix</keyword>
<reference evidence="3" key="1">
    <citation type="submission" date="2021-04" db="EMBL/GenBank/DDBJ databases">
        <title>Genome based classification of Actinospica acidithermotolerans sp. nov., an actinobacterium isolated from an Indonesian hot spring.</title>
        <authorList>
            <person name="Kusuma A.B."/>
            <person name="Putra K.E."/>
            <person name="Nafisah S."/>
            <person name="Loh J."/>
            <person name="Nouioui I."/>
            <person name="Goodfellow M."/>
        </authorList>
    </citation>
    <scope>NUCLEOTIDE SEQUENCE</scope>
    <source>
        <strain evidence="3">DSM 45618</strain>
    </source>
</reference>
<comment type="caution">
    <text evidence="3">The sequence shown here is derived from an EMBL/GenBank/DDBJ whole genome shotgun (WGS) entry which is preliminary data.</text>
</comment>
<feature type="transmembrane region" description="Helical" evidence="2">
    <location>
        <begin position="220"/>
        <end position="239"/>
    </location>
</feature>
<evidence type="ECO:0000313" key="4">
    <source>
        <dbReference type="Proteomes" id="UP000677913"/>
    </source>
</evidence>
<feature type="transmembrane region" description="Helical" evidence="2">
    <location>
        <begin position="302"/>
        <end position="324"/>
    </location>
</feature>
<sequence>MIPAAARFAPPPTGGGCLDGNLLQCAKDVVTLPGKAVDTITSGTKSAVGSAIGDVAGSAWDSICHSFADAFTSVLQWFGGVFASMPGPDLSSIHGVYAISLTLGMIVAMFLLVLQAGSVVWTRSGAPLAQALTGLVKAALAALLTLAVSAQIMAASDYLANWIVTSSGTSMTGFTQRLTSLLALSAVDGPQIPSVLLLLFGLLGIVVVLVLWFELVLRNAVFCVLVATAPIGAAGQIGSSTQEWWRKLVKAGVQLAMVKPVIALVFVIGFDMAGNSTGITGLISGMAVLFMAVFAWPAIGRFFTFTSVTMGGAMGAGALVGAVANRTAGGGPGIDPAAFGQFSERQALSANAARGGGGAAGASGTGGTAASAAGGSGAAAAGGAAAGPAGIAVAALQALHKTVNAVASRMEQQAGHAGMEGANPTAYPGGYPSYGSVRLPRGPASSGANNQPGAPADSAPASSTGKTTTSGKA</sequence>
<keyword evidence="2" id="KW-0812">Transmembrane</keyword>
<evidence type="ECO:0008006" key="5">
    <source>
        <dbReference type="Google" id="ProtNLM"/>
    </source>
</evidence>
<feature type="transmembrane region" description="Helical" evidence="2">
    <location>
        <begin position="192"/>
        <end position="213"/>
    </location>
</feature>
<name>A0A8J7WUD6_9ACTN</name>
<dbReference type="Proteomes" id="UP000677913">
    <property type="component" value="Unassembled WGS sequence"/>
</dbReference>
<dbReference type="RefSeq" id="WP_211470525.1">
    <property type="nucleotide sequence ID" value="NZ_JAGSXH010000109.1"/>
</dbReference>
<dbReference type="EMBL" id="JAGSXH010000109">
    <property type="protein sequence ID" value="MBS2965940.1"/>
    <property type="molecule type" value="Genomic_DNA"/>
</dbReference>
<feature type="transmembrane region" description="Helical" evidence="2">
    <location>
        <begin position="277"/>
        <end position="296"/>
    </location>
</feature>
<feature type="transmembrane region" description="Helical" evidence="2">
    <location>
        <begin position="95"/>
        <end position="114"/>
    </location>
</feature>
<protein>
    <recommendedName>
        <fullName evidence="5">TrbL/VirB6 plasmid conjugal transfer protein</fullName>
    </recommendedName>
</protein>
<organism evidence="3 4">
    <name type="scientific">Actinocrinis puniceicyclus</name>
    <dbReference type="NCBI Taxonomy" id="977794"/>
    <lineage>
        <taxon>Bacteria</taxon>
        <taxon>Bacillati</taxon>
        <taxon>Actinomycetota</taxon>
        <taxon>Actinomycetes</taxon>
        <taxon>Catenulisporales</taxon>
        <taxon>Actinospicaceae</taxon>
        <taxon>Actinocrinis</taxon>
    </lineage>
</organism>
<gene>
    <name evidence="3" type="ORF">KGA66_23040</name>
</gene>
<evidence type="ECO:0000256" key="2">
    <source>
        <dbReference type="SAM" id="Phobius"/>
    </source>
</evidence>
<keyword evidence="4" id="KW-1185">Reference proteome</keyword>
<evidence type="ECO:0000256" key="1">
    <source>
        <dbReference type="SAM" id="MobiDB-lite"/>
    </source>
</evidence>
<accession>A0A8J7WUD6</accession>
<feature type="region of interest" description="Disordered" evidence="1">
    <location>
        <begin position="415"/>
        <end position="473"/>
    </location>
</feature>
<evidence type="ECO:0000313" key="3">
    <source>
        <dbReference type="EMBL" id="MBS2965940.1"/>
    </source>
</evidence>
<keyword evidence="2" id="KW-0472">Membrane</keyword>